<evidence type="ECO:0000256" key="1">
    <source>
        <dbReference type="SAM" id="SignalP"/>
    </source>
</evidence>
<protein>
    <submittedName>
        <fullName evidence="2">Uncharacterized protein DUF1194</fullName>
    </submittedName>
</protein>
<dbReference type="Gene3D" id="3.40.50.410">
    <property type="entry name" value="von Willebrand factor, type A domain"/>
    <property type="match status" value="1"/>
</dbReference>
<dbReference type="AlphaFoldDB" id="A0A316FYI3"/>
<name>A0A316FYI3_9RHOB</name>
<evidence type="ECO:0000313" key="3">
    <source>
        <dbReference type="Proteomes" id="UP000245390"/>
    </source>
</evidence>
<dbReference type="RefSeq" id="WP_109761043.1">
    <property type="nucleotide sequence ID" value="NZ_CP034588.1"/>
</dbReference>
<proteinExistence type="predicted"/>
<sequence length="232" mass="24975">MNLPRVILAFATAVVLGCMPSQAPADECSLAVVFALDVSKSMDSTEHSLQLLGLAAALRDPAVQDVLLSQGAPVALTAFEWSGPGYQANLADWMLVLTGRDIEAFAARLTDHARGGRSQRTGTGPALSFAYARLKLGPACLREVIDISSDGYSNEGQSPHDFYSRLPPDAVTVNALVVGGKRRPVLWEWFRSQVIRGPGAFAMATESFDDYAEAIREKLLREVLAPQLAESK</sequence>
<feature type="signal peptide" evidence="1">
    <location>
        <begin position="1"/>
        <end position="25"/>
    </location>
</feature>
<feature type="chain" id="PRO_5016268221" evidence="1">
    <location>
        <begin position="26"/>
        <end position="232"/>
    </location>
</feature>
<dbReference type="InterPro" id="IPR010607">
    <property type="entry name" value="DUF1194"/>
</dbReference>
<evidence type="ECO:0000313" key="2">
    <source>
        <dbReference type="EMBL" id="PWK53588.1"/>
    </source>
</evidence>
<comment type="caution">
    <text evidence="2">The sequence shown here is derived from an EMBL/GenBank/DDBJ whole genome shotgun (WGS) entry which is preliminary data.</text>
</comment>
<dbReference type="EMBL" id="QGGV01000013">
    <property type="protein sequence ID" value="PWK53588.1"/>
    <property type="molecule type" value="Genomic_DNA"/>
</dbReference>
<accession>A0A316FYI3</accession>
<gene>
    <name evidence="2" type="ORF">C8D95_113113</name>
</gene>
<dbReference type="SUPFAM" id="SSF53300">
    <property type="entry name" value="vWA-like"/>
    <property type="match status" value="1"/>
</dbReference>
<dbReference type="PROSITE" id="PS51257">
    <property type="entry name" value="PROKAR_LIPOPROTEIN"/>
    <property type="match status" value="1"/>
</dbReference>
<dbReference type="OrthoDB" id="9792179at2"/>
<reference evidence="2 3" key="1">
    <citation type="submission" date="2018-05" db="EMBL/GenBank/DDBJ databases">
        <title>Genomic Encyclopedia of Type Strains, Phase IV (KMG-IV): sequencing the most valuable type-strain genomes for metagenomic binning, comparative biology and taxonomic classification.</title>
        <authorList>
            <person name="Goeker M."/>
        </authorList>
    </citation>
    <scope>NUCLEOTIDE SEQUENCE [LARGE SCALE GENOMIC DNA]</scope>
    <source>
        <strain evidence="2 3">DSM 103371</strain>
    </source>
</reference>
<dbReference type="KEGG" id="salo:EF888_15095"/>
<keyword evidence="1" id="KW-0732">Signal</keyword>
<dbReference type="Proteomes" id="UP000245390">
    <property type="component" value="Unassembled WGS sequence"/>
</dbReference>
<organism evidence="2 3">
    <name type="scientific">Silicimonas algicola</name>
    <dbReference type="NCBI Taxonomy" id="1826607"/>
    <lineage>
        <taxon>Bacteria</taxon>
        <taxon>Pseudomonadati</taxon>
        <taxon>Pseudomonadota</taxon>
        <taxon>Alphaproteobacteria</taxon>
        <taxon>Rhodobacterales</taxon>
        <taxon>Paracoccaceae</taxon>
    </lineage>
</organism>
<dbReference type="InterPro" id="IPR036465">
    <property type="entry name" value="vWFA_dom_sf"/>
</dbReference>
<keyword evidence="3" id="KW-1185">Reference proteome</keyword>
<dbReference type="Pfam" id="PF06707">
    <property type="entry name" value="DUF1194"/>
    <property type="match status" value="1"/>
</dbReference>